<dbReference type="AlphaFoldDB" id="A0A251SUX5"/>
<evidence type="ECO:0000256" key="3">
    <source>
        <dbReference type="ARBA" id="ARBA00023125"/>
    </source>
</evidence>
<dbReference type="EMBL" id="CM007902">
    <property type="protein sequence ID" value="OTG02665.1"/>
    <property type="molecule type" value="Genomic_DNA"/>
</dbReference>
<gene>
    <name evidence="6" type="ORF">HannXRQ_Chr13g0415611</name>
</gene>
<keyword evidence="5" id="KW-0539">Nucleus</keyword>
<protein>
    <submittedName>
        <fullName evidence="6">Putative DNA-binding pseudobarrel domain-containing protein</fullName>
    </submittedName>
</protein>
<proteinExistence type="predicted"/>
<dbReference type="GO" id="GO:0005634">
    <property type="term" value="C:nucleus"/>
    <property type="evidence" value="ECO:0007669"/>
    <property type="project" value="UniProtKB-SubCell"/>
</dbReference>
<keyword evidence="3 6" id="KW-0238">DNA-binding</keyword>
<dbReference type="Proteomes" id="UP000215914">
    <property type="component" value="Chromosome 13"/>
</dbReference>
<accession>A0A251SUX5</accession>
<dbReference type="GO" id="GO:0003677">
    <property type="term" value="F:DNA binding"/>
    <property type="evidence" value="ECO:0007669"/>
    <property type="project" value="UniProtKB-KW"/>
</dbReference>
<dbReference type="Gene3D" id="2.40.330.10">
    <property type="entry name" value="DNA-binding pseudobarrel domain"/>
    <property type="match status" value="1"/>
</dbReference>
<evidence type="ECO:0000313" key="6">
    <source>
        <dbReference type="EMBL" id="OTG02665.1"/>
    </source>
</evidence>
<name>A0A251SUX5_HELAN</name>
<reference evidence="7" key="1">
    <citation type="journal article" date="2017" name="Nature">
        <title>The sunflower genome provides insights into oil metabolism, flowering and Asterid evolution.</title>
        <authorList>
            <person name="Badouin H."/>
            <person name="Gouzy J."/>
            <person name="Grassa C.J."/>
            <person name="Murat F."/>
            <person name="Staton S.E."/>
            <person name="Cottret L."/>
            <person name="Lelandais-Briere C."/>
            <person name="Owens G.L."/>
            <person name="Carrere S."/>
            <person name="Mayjonade B."/>
            <person name="Legrand L."/>
            <person name="Gill N."/>
            <person name="Kane N.C."/>
            <person name="Bowers J.E."/>
            <person name="Hubner S."/>
            <person name="Bellec A."/>
            <person name="Berard A."/>
            <person name="Berges H."/>
            <person name="Blanchet N."/>
            <person name="Boniface M.C."/>
            <person name="Brunel D."/>
            <person name="Catrice O."/>
            <person name="Chaidir N."/>
            <person name="Claudel C."/>
            <person name="Donnadieu C."/>
            <person name="Faraut T."/>
            <person name="Fievet G."/>
            <person name="Helmstetter N."/>
            <person name="King M."/>
            <person name="Knapp S.J."/>
            <person name="Lai Z."/>
            <person name="Le Paslier M.C."/>
            <person name="Lippi Y."/>
            <person name="Lorenzon L."/>
            <person name="Mandel J.R."/>
            <person name="Marage G."/>
            <person name="Marchand G."/>
            <person name="Marquand E."/>
            <person name="Bret-Mestries E."/>
            <person name="Morien E."/>
            <person name="Nambeesan S."/>
            <person name="Nguyen T."/>
            <person name="Pegot-Espagnet P."/>
            <person name="Pouilly N."/>
            <person name="Raftis F."/>
            <person name="Sallet E."/>
            <person name="Schiex T."/>
            <person name="Thomas J."/>
            <person name="Vandecasteele C."/>
            <person name="Vares D."/>
            <person name="Vear F."/>
            <person name="Vautrin S."/>
            <person name="Crespi M."/>
            <person name="Mangin B."/>
            <person name="Burke J.M."/>
            <person name="Salse J."/>
            <person name="Munos S."/>
            <person name="Vincourt P."/>
            <person name="Rieseberg L.H."/>
            <person name="Langlade N.B."/>
        </authorList>
    </citation>
    <scope>NUCLEOTIDE SEQUENCE [LARGE SCALE GENOMIC DNA]</scope>
    <source>
        <strain evidence="7">cv. SF193</strain>
    </source>
</reference>
<keyword evidence="4" id="KW-0804">Transcription</keyword>
<dbReference type="InterPro" id="IPR039218">
    <property type="entry name" value="REM_fam"/>
</dbReference>
<evidence type="ECO:0000256" key="4">
    <source>
        <dbReference type="ARBA" id="ARBA00023163"/>
    </source>
</evidence>
<dbReference type="InterPro" id="IPR015300">
    <property type="entry name" value="DNA-bd_pseudobarrel_sf"/>
</dbReference>
<keyword evidence="2" id="KW-0805">Transcription regulation</keyword>
<organism evidence="6 7">
    <name type="scientific">Helianthus annuus</name>
    <name type="common">Common sunflower</name>
    <dbReference type="NCBI Taxonomy" id="4232"/>
    <lineage>
        <taxon>Eukaryota</taxon>
        <taxon>Viridiplantae</taxon>
        <taxon>Streptophyta</taxon>
        <taxon>Embryophyta</taxon>
        <taxon>Tracheophyta</taxon>
        <taxon>Spermatophyta</taxon>
        <taxon>Magnoliopsida</taxon>
        <taxon>eudicotyledons</taxon>
        <taxon>Gunneridae</taxon>
        <taxon>Pentapetalae</taxon>
        <taxon>asterids</taxon>
        <taxon>campanulids</taxon>
        <taxon>Asterales</taxon>
        <taxon>Asteraceae</taxon>
        <taxon>Asteroideae</taxon>
        <taxon>Heliantheae alliance</taxon>
        <taxon>Heliantheae</taxon>
        <taxon>Helianthus</taxon>
    </lineage>
</organism>
<sequence length="477" mass="54443">MDPKSSSCSFLKLVDVHHPTKVEIPYDFATLLWGEQFPYGDRVKIFAADNLWIVEKYGLGPVLGDGFVKVVTDSGLQKNDYMLFNSLGPSTWYLDLMANKFWGQFYGSSYKGGSATLYVGDRFWHVKMEAFSDKCAFTDGWSKLIRDLALDSRTTFIFTMAGYETFELSVFNHESGTQMYFKKVDVVVLDDPIYGDDGFDLLLASEHKEKVITNECDVDEDVGGDIVGGSMRLSSSSDAYRMTQKGSQRLYLVRRVYLQRFILRSNQSFMLEIKGFRQRKITDFVCEQNLSSHVVSQCKPKPKVSTSFTSTSHMGYRTRSKVPKLDDCMLLQEITPAEDKQAKPKCKAFRSTTSTALHVGRKCSTSKKFKKTDVIEFTKKAESRLRLPTDVSSHLCLSLDNLHHVTVQNEKCELLKLGTRREKSGKGFKYGFKKWPAFLKLNYIDFGSTLFFTYVKSSQRLMLTKVVPKITNKRCRS</sequence>
<evidence type="ECO:0000256" key="2">
    <source>
        <dbReference type="ARBA" id="ARBA00023015"/>
    </source>
</evidence>
<keyword evidence="7" id="KW-1185">Reference proteome</keyword>
<dbReference type="PANTHER" id="PTHR31674">
    <property type="entry name" value="B3 DOMAIN-CONTAINING PROTEIN REM-LIKE 3-RELATED"/>
    <property type="match status" value="1"/>
</dbReference>
<evidence type="ECO:0000313" key="7">
    <source>
        <dbReference type="Proteomes" id="UP000215914"/>
    </source>
</evidence>
<comment type="subcellular location">
    <subcellularLocation>
        <location evidence="1">Nucleus</location>
    </subcellularLocation>
</comment>
<dbReference type="InParanoid" id="A0A251SUX5"/>
<dbReference type="SUPFAM" id="SSF101936">
    <property type="entry name" value="DNA-binding pseudobarrel domain"/>
    <property type="match status" value="1"/>
</dbReference>
<evidence type="ECO:0000256" key="1">
    <source>
        <dbReference type="ARBA" id="ARBA00004123"/>
    </source>
</evidence>
<dbReference type="PANTHER" id="PTHR31674:SF62">
    <property type="entry name" value="B3 DOMAIN-CONTAINING PROTEIN REM14-RELATED"/>
    <property type="match status" value="1"/>
</dbReference>
<evidence type="ECO:0000256" key="5">
    <source>
        <dbReference type="ARBA" id="ARBA00023242"/>
    </source>
</evidence>